<dbReference type="RefSeq" id="WP_045026616.1">
    <property type="nucleotide sequence ID" value="NZ_JRHC01000001.1"/>
</dbReference>
<proteinExistence type="predicted"/>
<keyword evidence="2" id="KW-1185">Reference proteome</keyword>
<dbReference type="EMBL" id="JRHC01000001">
    <property type="protein sequence ID" value="KJF44957.1"/>
    <property type="molecule type" value="Genomic_DNA"/>
</dbReference>
<dbReference type="AlphaFoldDB" id="A0A0D8JDG3"/>
<dbReference type="STRING" id="1544798.LH29_05920"/>
<name>A0A0D8JDG3_9BACT</name>
<protein>
    <submittedName>
        <fullName evidence="1">Uncharacterized protein</fullName>
    </submittedName>
</protein>
<dbReference type="InterPro" id="IPR045788">
    <property type="entry name" value="MobC_2"/>
</dbReference>
<evidence type="ECO:0000313" key="2">
    <source>
        <dbReference type="Proteomes" id="UP000032544"/>
    </source>
</evidence>
<comment type="caution">
    <text evidence="1">The sequence shown here is derived from an EMBL/GenBank/DDBJ whole genome shotgun (WGS) entry which is preliminary data.</text>
</comment>
<organism evidence="1 2">
    <name type="scientific">Draconibacterium sediminis</name>
    <dbReference type="NCBI Taxonomy" id="1544798"/>
    <lineage>
        <taxon>Bacteria</taxon>
        <taxon>Pseudomonadati</taxon>
        <taxon>Bacteroidota</taxon>
        <taxon>Bacteroidia</taxon>
        <taxon>Marinilabiliales</taxon>
        <taxon>Prolixibacteraceae</taxon>
        <taxon>Draconibacterium</taxon>
    </lineage>
</organism>
<dbReference type="Pfam" id="PF19514">
    <property type="entry name" value="MobC_2"/>
    <property type="match status" value="1"/>
</dbReference>
<gene>
    <name evidence="1" type="ORF">LH29_05920</name>
</gene>
<accession>A0A0D8JDG3</accession>
<reference evidence="1 2" key="1">
    <citation type="submission" date="2014-09" db="EMBL/GenBank/DDBJ databases">
        <title>Draft Genome Sequence of Draconibacterium sp. JN14CK-3.</title>
        <authorList>
            <person name="Dong C."/>
            <person name="Lai Q."/>
            <person name="Shao Z."/>
        </authorList>
    </citation>
    <scope>NUCLEOTIDE SEQUENCE [LARGE SCALE GENOMIC DNA]</scope>
    <source>
        <strain evidence="1 2">JN14CK-3</strain>
    </source>
</reference>
<evidence type="ECO:0000313" key="1">
    <source>
        <dbReference type="EMBL" id="KJF44957.1"/>
    </source>
</evidence>
<dbReference type="Proteomes" id="UP000032544">
    <property type="component" value="Unassembled WGS sequence"/>
</dbReference>
<dbReference type="OrthoDB" id="681025at2"/>
<sequence length="122" mass="14665">MRPILPEHEKRTEIIRLLLTKEEKQRLDSLVRTGKFGCRSDYIRYAIFRRSVKKEVHLDPETKDRLNNLDYELNRIGVNLNQLSKKMNSFSTYNVGDNDRHLLRQAFQMMMQCLAFLQKHLR</sequence>